<dbReference type="EMBL" id="LAZR01008846">
    <property type="protein sequence ID" value="KKM76211.1"/>
    <property type="molecule type" value="Genomic_DNA"/>
</dbReference>
<sequence>MTEKIGDRRQPDVEHYRRGEMTPKRVPLDLPEAKTGKPRTPGNQRYMRDVIRSRQNVEVDFLELMRIPYDWSNELIKRWMPGTGNYNPQKEYERKKLREEKKEINND</sequence>
<feature type="region of interest" description="Disordered" evidence="1">
    <location>
        <begin position="82"/>
        <end position="107"/>
    </location>
</feature>
<gene>
    <name evidence="2" type="ORF">LCGC14_1382430</name>
</gene>
<proteinExistence type="predicted"/>
<feature type="compositionally biased region" description="Basic and acidic residues" evidence="1">
    <location>
        <begin position="1"/>
        <end position="35"/>
    </location>
</feature>
<feature type="compositionally biased region" description="Basic and acidic residues" evidence="1">
    <location>
        <begin position="90"/>
        <end position="107"/>
    </location>
</feature>
<protein>
    <submittedName>
        <fullName evidence="2">Uncharacterized protein</fullName>
    </submittedName>
</protein>
<evidence type="ECO:0000313" key="2">
    <source>
        <dbReference type="EMBL" id="KKM76211.1"/>
    </source>
</evidence>
<name>A0A0F9KN35_9ZZZZ</name>
<feature type="region of interest" description="Disordered" evidence="1">
    <location>
        <begin position="1"/>
        <end position="45"/>
    </location>
</feature>
<organism evidence="2">
    <name type="scientific">marine sediment metagenome</name>
    <dbReference type="NCBI Taxonomy" id="412755"/>
    <lineage>
        <taxon>unclassified sequences</taxon>
        <taxon>metagenomes</taxon>
        <taxon>ecological metagenomes</taxon>
    </lineage>
</organism>
<comment type="caution">
    <text evidence="2">The sequence shown here is derived from an EMBL/GenBank/DDBJ whole genome shotgun (WGS) entry which is preliminary data.</text>
</comment>
<reference evidence="2" key="1">
    <citation type="journal article" date="2015" name="Nature">
        <title>Complex archaea that bridge the gap between prokaryotes and eukaryotes.</title>
        <authorList>
            <person name="Spang A."/>
            <person name="Saw J.H."/>
            <person name="Jorgensen S.L."/>
            <person name="Zaremba-Niedzwiedzka K."/>
            <person name="Martijn J."/>
            <person name="Lind A.E."/>
            <person name="van Eijk R."/>
            <person name="Schleper C."/>
            <person name="Guy L."/>
            <person name="Ettema T.J."/>
        </authorList>
    </citation>
    <scope>NUCLEOTIDE SEQUENCE</scope>
</reference>
<evidence type="ECO:0000256" key="1">
    <source>
        <dbReference type="SAM" id="MobiDB-lite"/>
    </source>
</evidence>
<accession>A0A0F9KN35</accession>
<dbReference type="AlphaFoldDB" id="A0A0F9KN35"/>